<dbReference type="Pfam" id="PF00857">
    <property type="entry name" value="Isochorismatase"/>
    <property type="match status" value="1"/>
</dbReference>
<dbReference type="GO" id="GO:0006307">
    <property type="term" value="P:DNA alkylation repair"/>
    <property type="evidence" value="ECO:0007669"/>
    <property type="project" value="InterPro"/>
</dbReference>
<dbReference type="InterPro" id="IPR000868">
    <property type="entry name" value="Isochorismatase-like_dom"/>
</dbReference>
<dbReference type="InterPro" id="IPR036282">
    <property type="entry name" value="Glutathione-S-Trfase_C_sf"/>
</dbReference>
<feature type="region of interest" description="Disordered" evidence="2">
    <location>
        <begin position="402"/>
        <end position="476"/>
    </location>
</feature>
<dbReference type="Gene3D" id="1.20.1050.10">
    <property type="match status" value="1"/>
</dbReference>
<dbReference type="SUPFAM" id="SSF51197">
    <property type="entry name" value="Clavaminate synthase-like"/>
    <property type="match status" value="1"/>
</dbReference>
<evidence type="ECO:0000313" key="4">
    <source>
        <dbReference type="EMBL" id="QUC20451.1"/>
    </source>
</evidence>
<dbReference type="PANTHER" id="PTHR31212">
    <property type="entry name" value="ALPHA-KETOGLUTARATE-DEPENDENT DIOXYGENASE ALKB HOMOLOG 3"/>
    <property type="match status" value="1"/>
</dbReference>
<dbReference type="Pfam" id="PF24470">
    <property type="entry name" value="Thiored_Isochorism"/>
    <property type="match status" value="1"/>
</dbReference>
<accession>A0A8E5MI77</accession>
<dbReference type="EMBL" id="CP072756">
    <property type="protein sequence ID" value="QUC20451.1"/>
    <property type="molecule type" value="Genomic_DNA"/>
</dbReference>
<feature type="compositionally biased region" description="Polar residues" evidence="2">
    <location>
        <begin position="358"/>
        <end position="370"/>
    </location>
</feature>
<dbReference type="RefSeq" id="XP_042998124.1">
    <property type="nucleotide sequence ID" value="XM_043142190.1"/>
</dbReference>
<gene>
    <name evidence="4" type="ORF">UV8b_04692</name>
</gene>
<feature type="compositionally biased region" description="Low complexity" evidence="2">
    <location>
        <begin position="433"/>
        <end position="445"/>
    </location>
</feature>
<dbReference type="Gene3D" id="3.40.50.850">
    <property type="entry name" value="Isochorismatase-like"/>
    <property type="match status" value="1"/>
</dbReference>
<dbReference type="InterPro" id="IPR037151">
    <property type="entry name" value="AlkB-like_sf"/>
</dbReference>
<feature type="region of interest" description="Disordered" evidence="2">
    <location>
        <begin position="128"/>
        <end position="162"/>
    </location>
</feature>
<dbReference type="OrthoDB" id="445341at2759"/>
<feature type="domain" description="Fe2OG dioxygenase" evidence="3">
    <location>
        <begin position="580"/>
        <end position="705"/>
    </location>
</feature>
<organism evidence="4 5">
    <name type="scientific">Ustilaginoidea virens</name>
    <name type="common">Rice false smut fungus</name>
    <name type="synonym">Villosiclava virens</name>
    <dbReference type="NCBI Taxonomy" id="1159556"/>
    <lineage>
        <taxon>Eukaryota</taxon>
        <taxon>Fungi</taxon>
        <taxon>Dikarya</taxon>
        <taxon>Ascomycota</taxon>
        <taxon>Pezizomycotina</taxon>
        <taxon>Sordariomycetes</taxon>
        <taxon>Hypocreomycetidae</taxon>
        <taxon>Hypocreales</taxon>
        <taxon>Clavicipitaceae</taxon>
        <taxon>Ustilaginoidea</taxon>
    </lineage>
</organism>
<dbReference type="SUPFAM" id="SSF52499">
    <property type="entry name" value="Isochorismatase-like hydrolases"/>
    <property type="match status" value="1"/>
</dbReference>
<feature type="region of interest" description="Disordered" evidence="2">
    <location>
        <begin position="1"/>
        <end position="23"/>
    </location>
</feature>
<keyword evidence="5" id="KW-1185">Reference proteome</keyword>
<dbReference type="KEGG" id="uvi:66065470"/>
<dbReference type="GO" id="GO:0051213">
    <property type="term" value="F:dioxygenase activity"/>
    <property type="evidence" value="ECO:0007669"/>
    <property type="project" value="InterPro"/>
</dbReference>
<dbReference type="Proteomes" id="UP000027002">
    <property type="component" value="Chromosome 4"/>
</dbReference>
<dbReference type="InterPro" id="IPR027450">
    <property type="entry name" value="AlkB-like"/>
</dbReference>
<dbReference type="InterPro" id="IPR032854">
    <property type="entry name" value="ALKBH3"/>
</dbReference>
<feature type="region of interest" description="Disordered" evidence="2">
    <location>
        <begin position="338"/>
        <end position="386"/>
    </location>
</feature>
<dbReference type="Pfam" id="PF13532">
    <property type="entry name" value="2OG-FeII_Oxy_2"/>
    <property type="match status" value="1"/>
</dbReference>
<feature type="region of interest" description="Disordered" evidence="2">
    <location>
        <begin position="802"/>
        <end position="825"/>
    </location>
</feature>
<dbReference type="PANTHER" id="PTHR31212:SF5">
    <property type="entry name" value="ISOCHORISMATASE FAMILY PROTEIN FAMILY (AFU_ORTHOLOGUE AFUA_3G14500)"/>
    <property type="match status" value="1"/>
</dbReference>
<dbReference type="SUPFAM" id="SSF47616">
    <property type="entry name" value="GST C-terminal domain-like"/>
    <property type="match status" value="1"/>
</dbReference>
<comment type="similarity">
    <text evidence="1">Belongs to the isochorismatase family.</text>
</comment>
<reference evidence="4" key="1">
    <citation type="submission" date="2020-03" db="EMBL/GenBank/DDBJ databases">
        <title>A mixture of massive structural variations and highly conserved coding sequences in Ustilaginoidea virens genome.</title>
        <authorList>
            <person name="Zhang K."/>
            <person name="Zhao Z."/>
            <person name="Zhang Z."/>
            <person name="Li Y."/>
            <person name="Hsiang T."/>
            <person name="Sun W."/>
        </authorList>
    </citation>
    <scope>NUCLEOTIDE SEQUENCE</scope>
    <source>
        <strain evidence="4">UV-8b</strain>
    </source>
</reference>
<dbReference type="InterPro" id="IPR036380">
    <property type="entry name" value="Isochorismatase-like_sf"/>
</dbReference>
<feature type="compositionally biased region" description="Polar residues" evidence="2">
    <location>
        <begin position="7"/>
        <end position="21"/>
    </location>
</feature>
<dbReference type="InterPro" id="IPR057088">
    <property type="entry name" value="GLRG_09195_Thiored"/>
</dbReference>
<evidence type="ECO:0000259" key="3">
    <source>
        <dbReference type="PROSITE" id="PS51471"/>
    </source>
</evidence>
<proteinExistence type="inferred from homology"/>
<evidence type="ECO:0000256" key="2">
    <source>
        <dbReference type="SAM" id="MobiDB-lite"/>
    </source>
</evidence>
<dbReference type="CDD" id="cd00431">
    <property type="entry name" value="cysteine_hydrolases"/>
    <property type="match status" value="1"/>
</dbReference>
<dbReference type="GeneID" id="66065470"/>
<dbReference type="PROSITE" id="PS51471">
    <property type="entry name" value="FE2OG_OXY"/>
    <property type="match status" value="1"/>
</dbReference>
<name>A0A8E5MI77_USTVR</name>
<dbReference type="Gene3D" id="2.60.120.590">
    <property type="entry name" value="Alpha-ketoglutarate-dependent dioxygenase AlkB-like"/>
    <property type="match status" value="1"/>
</dbReference>
<dbReference type="InterPro" id="IPR005123">
    <property type="entry name" value="Oxoglu/Fe-dep_dioxygenase_dom"/>
</dbReference>
<evidence type="ECO:0000313" key="5">
    <source>
        <dbReference type="Proteomes" id="UP000027002"/>
    </source>
</evidence>
<evidence type="ECO:0000256" key="1">
    <source>
        <dbReference type="ARBA" id="ARBA00006336"/>
    </source>
</evidence>
<dbReference type="AlphaFoldDB" id="A0A8E5MI77"/>
<protein>
    <recommendedName>
        <fullName evidence="3">Fe2OG dioxygenase domain-containing protein</fullName>
    </recommendedName>
</protein>
<sequence>MSRHSSHSQTSGQGTPHSSNCALAAATRHASSRRFQRPTSTTRELSAALIIMFDFDKASLPHIVTRKALILVDFQNDFLEDNGALPSIDSEGLVDRTVQLVNGFRGYGDVVWVQSQFKEPVLDTESIVISDTPRPSRHRKGSGWTPDSLRPADPDEPPDPEAFLSQAEATCVKKDSWGAKPAPAVEAVMKKGDAVITKTQYSGFNGTHLLRSLRAKMVMDVFICGSMANVGVYATAIDAAGHGLAITVVEDCCGHRSEQRQLSAVRNLIEFVGCEIASADEVIESLQPSPIATPRTPIGEVQLNVVTSPSRASADQRQALEIPADVVRSLAGLRLGAAGTQPATGAGAGTGTGTGTGSRNSVAATQASQADSREHSQTMAKAKNETAAGLERLENQQQLQRLVAAGQDAPSRTASAANNKKSTAKQRQPPTPTTTVTTTTRTPTPHSHCLSSDTTAATAMAEASQSSEQPRAHPETDADSFLEVFLQKGLCEGDTDIIRNALPERLAKQAFDKLRNEVRWQRMLHQGGEVPRLVAVQGHVAEDGSMPVYRHPSDESPPLLPFSPTILAIKAETEKHLGHPLNHVLIQFYRDGSDYISEHSDKTMDVVKGSFIANVSLGAERTMVFRTKRLAKDPSRAESSSPLDDAKRQIHRAQLPHNSLCRMGLRTNMKWLHSIRQDKRAEREKSPAELAFGGGRISLTFRRIGTFLDRDEAAIWGQGAVGKTRDAARPVVNGLSSEAVEMVKAFGAENNSSDFDWDTHYGRGFDVLHFSNTPRLLSSADPVTNMRLGLMLAEHGVSYAKGSLAPSPPDANNGHGSSPSTDAPAVRFVDNDEDKSAVDGDVAITLYLDAVHDRAEASPADLAVRFSRFQQALKLADLWRQQDPAAKLGQALLRELALWDLYAAQAGEATPFLGKSGSPSMVDFTVWPVLHALAKREMKTLARHGSLRKYYESFATRESVRKVLGKNGTGSA</sequence>
<feature type="compositionally biased region" description="Polar residues" evidence="2">
    <location>
        <begin position="449"/>
        <end position="469"/>
    </location>
</feature>
<feature type="compositionally biased region" description="Gly residues" evidence="2">
    <location>
        <begin position="346"/>
        <end position="356"/>
    </location>
</feature>